<feature type="region of interest" description="Disordered" evidence="1">
    <location>
        <begin position="50"/>
        <end position="110"/>
    </location>
</feature>
<protein>
    <recommendedName>
        <fullName evidence="2">Transglutaminase-like domain-containing protein</fullName>
    </recommendedName>
</protein>
<dbReference type="Gene3D" id="3.10.620.30">
    <property type="match status" value="1"/>
</dbReference>
<dbReference type="GO" id="GO:0005737">
    <property type="term" value="C:cytoplasm"/>
    <property type="evidence" value="ECO:0007669"/>
    <property type="project" value="TreeGrafter"/>
</dbReference>
<organism evidence="3 4">
    <name type="scientific">Hemibagrus wyckioides</name>
    <dbReference type="NCBI Taxonomy" id="337641"/>
    <lineage>
        <taxon>Eukaryota</taxon>
        <taxon>Metazoa</taxon>
        <taxon>Chordata</taxon>
        <taxon>Craniata</taxon>
        <taxon>Vertebrata</taxon>
        <taxon>Euteleostomi</taxon>
        <taxon>Actinopterygii</taxon>
        <taxon>Neopterygii</taxon>
        <taxon>Teleostei</taxon>
        <taxon>Ostariophysi</taxon>
        <taxon>Siluriformes</taxon>
        <taxon>Bagridae</taxon>
        <taxon>Hemibagrus</taxon>
    </lineage>
</organism>
<feature type="compositionally biased region" description="Basic and acidic residues" evidence="1">
    <location>
        <begin position="58"/>
        <end position="82"/>
    </location>
</feature>
<dbReference type="EMBL" id="JAHKSW010000014">
    <property type="protein sequence ID" value="KAG7324432.1"/>
    <property type="molecule type" value="Genomic_DNA"/>
</dbReference>
<evidence type="ECO:0000259" key="2">
    <source>
        <dbReference type="SMART" id="SM00460"/>
    </source>
</evidence>
<dbReference type="SMART" id="SM00460">
    <property type="entry name" value="TGc"/>
    <property type="match status" value="1"/>
</dbReference>
<dbReference type="SUPFAM" id="SSF54001">
    <property type="entry name" value="Cysteine proteinases"/>
    <property type="match status" value="1"/>
</dbReference>
<accession>A0A9D3NLI2</accession>
<dbReference type="InterPro" id="IPR056564">
    <property type="entry name" value="Ig-like_KY"/>
</dbReference>
<gene>
    <name evidence="3" type="ORF">KOW79_012448</name>
</gene>
<reference evidence="3 4" key="1">
    <citation type="submission" date="2021-06" db="EMBL/GenBank/DDBJ databases">
        <title>Chromosome-level genome assembly of the red-tail catfish (Hemibagrus wyckioides).</title>
        <authorList>
            <person name="Shao F."/>
        </authorList>
    </citation>
    <scope>NUCLEOTIDE SEQUENCE [LARGE SCALE GENOMIC DNA]</scope>
    <source>
        <strain evidence="3">EC202008001</strain>
        <tissue evidence="3">Blood</tissue>
    </source>
</reference>
<proteinExistence type="predicted"/>
<keyword evidence="4" id="KW-1185">Reference proteome</keyword>
<dbReference type="PANTHER" id="PTHR46333">
    <property type="entry name" value="CYTOKINESIS PROTEIN 3"/>
    <property type="match status" value="1"/>
</dbReference>
<dbReference type="Pfam" id="PF23265">
    <property type="entry name" value="Ig-like_KY"/>
    <property type="match status" value="3"/>
</dbReference>
<evidence type="ECO:0000313" key="3">
    <source>
        <dbReference type="EMBL" id="KAG7324432.1"/>
    </source>
</evidence>
<comment type="caution">
    <text evidence="3">The sequence shown here is derived from an EMBL/GenBank/DDBJ whole genome shotgun (WGS) entry which is preliminary data.</text>
</comment>
<dbReference type="OrthoDB" id="6129702at2759"/>
<evidence type="ECO:0000256" key="1">
    <source>
        <dbReference type="SAM" id="MobiDB-lite"/>
    </source>
</evidence>
<dbReference type="PANTHER" id="PTHR46333:SF4">
    <property type="entry name" value="TRANSGLUTAMINASE-LIKE DOMAIN-CONTAINING PROTEIN"/>
    <property type="match status" value="1"/>
</dbReference>
<dbReference type="Pfam" id="PF01841">
    <property type="entry name" value="Transglut_core"/>
    <property type="match status" value="1"/>
</dbReference>
<dbReference type="InterPro" id="IPR038765">
    <property type="entry name" value="Papain-like_cys_pep_sf"/>
</dbReference>
<name>A0A9D3NLI2_9TELE</name>
<dbReference type="AlphaFoldDB" id="A0A9D3NLI2"/>
<dbReference type="InterPro" id="IPR052557">
    <property type="entry name" value="CAP/Cytokinesis_protein"/>
</dbReference>
<dbReference type="Proteomes" id="UP000824219">
    <property type="component" value="Linkage Group LG14"/>
</dbReference>
<feature type="domain" description="Transglutaminase-like" evidence="2">
    <location>
        <begin position="270"/>
        <end position="339"/>
    </location>
</feature>
<feature type="compositionally biased region" description="Polar residues" evidence="1">
    <location>
        <begin position="92"/>
        <end position="104"/>
    </location>
</feature>
<evidence type="ECO:0000313" key="4">
    <source>
        <dbReference type="Proteomes" id="UP000824219"/>
    </source>
</evidence>
<sequence>MAADLHISHILQELCQPHSNGNQICCKNEDNNNNINNTGIAEEPWLPPSMVTQSQEQECTHEHRSERSFKTQGKEDEMKEPQGDPCNAPVSPKNSNNKKQTVQATPKPAVSTKSSVFEKWAAMDKANQRPLAKRQLSDFSQASNSRAVKKTLVKEEDQTKEKVQSCATQQDMRDDQMVLNERGSRRKLQKELISNIEDFYRVDSHAISAGQELKSKKIFSVQTIARTITKGTSTDLERLRAIWIWLCHNIEYDLNGYLGLTEKASSPEQVIETGRGVCCGFSSVCLQLCKEVGIECREVGGHGKGVGYKLGQSYQNTKSNHMWNAVRLEDHWYLLDACWGAGRVDMNAKAFIKRYNEFYFLTDPEDFISSHWPDEEEWQLLDSPIKLEEFEKGVLKTSEFNKLGLTLIHPKQYLLITEDGEASISMRFSQPVEFTYEISQQHNGEQKELSTSMGLLTVTHNSMKLQLMPPTSGTFEIMLFARPGHTSGQYTWVCSFLLECNKPKSSENLPENPYLYWGMTQDAEDLGLKPCIYSSEAILMKSGSYELVLQTRRPLIMLCEISHKDLDDTLAKRCLATQIEADKLTCRILCPYVGFYRLSVFVKDYESDWNRFQNVGNFLLHCIANPVNLNQLFPPDLSYFCGPGIRTDDAGLSKFSHTAPIVSTHQGKCNITFQNQQDLDLLAILKHSKEHSGHPLTQHVFFTHNGSKVTLSVVLPESGVYKLSLYGKTPSSQEFNLLCDFIIQNSSESSWPPFPYTYAAWRKGSVLFEPRSGLLEPLCWVQFRVRVPGARRVIVLGEEQVDLQINKSHIWEGEVFTGKTEQIKLAASQEETSNQMEILMCFDVLKTQNEM</sequence>
<dbReference type="InterPro" id="IPR002931">
    <property type="entry name" value="Transglutaminase-like"/>
</dbReference>